<keyword evidence="5" id="KW-0547">Nucleotide-binding</keyword>
<dbReference type="SUPFAM" id="SSF52172">
    <property type="entry name" value="CheY-like"/>
    <property type="match status" value="1"/>
</dbReference>
<feature type="domain" description="PAS" evidence="12">
    <location>
        <begin position="199"/>
        <end position="246"/>
    </location>
</feature>
<dbReference type="Pfam" id="PF00072">
    <property type="entry name" value="Response_reg"/>
    <property type="match status" value="1"/>
</dbReference>
<dbReference type="CDD" id="cd00082">
    <property type="entry name" value="HisKA"/>
    <property type="match status" value="1"/>
</dbReference>
<reference evidence="14 15" key="1">
    <citation type="submission" date="2016-12" db="EMBL/GenBank/DDBJ databases">
        <authorList>
            <person name="Song W.-J."/>
            <person name="Kurnit D.M."/>
        </authorList>
    </citation>
    <scope>NUCLEOTIDE SEQUENCE [LARGE SCALE GENOMIC DNA]</scope>
    <source>
        <strain evidence="14 15">DSM 18488</strain>
    </source>
</reference>
<dbReference type="NCBIfam" id="TIGR00229">
    <property type="entry name" value="sensory_box"/>
    <property type="match status" value="1"/>
</dbReference>
<dbReference type="PROSITE" id="PS50110">
    <property type="entry name" value="RESPONSE_REGULATORY"/>
    <property type="match status" value="1"/>
</dbReference>
<dbReference type="InterPro" id="IPR035965">
    <property type="entry name" value="PAS-like_dom_sf"/>
</dbReference>
<comment type="catalytic activity">
    <reaction evidence="1">
        <text>ATP + protein L-histidine = ADP + protein N-phospho-L-histidine.</text>
        <dbReference type="EC" id="2.7.13.3"/>
    </reaction>
</comment>
<keyword evidence="15" id="KW-1185">Reference proteome</keyword>
<feature type="domain" description="Histidine kinase" evidence="10">
    <location>
        <begin position="342"/>
        <end position="567"/>
    </location>
</feature>
<keyword evidence="6" id="KW-0418">Kinase</keyword>
<evidence type="ECO:0000256" key="9">
    <source>
        <dbReference type="PROSITE-ProRule" id="PRU00169"/>
    </source>
</evidence>
<gene>
    <name evidence="14" type="ORF">SAMN02745220_00345</name>
</gene>
<dbReference type="Pfam" id="PF13426">
    <property type="entry name" value="PAS_9"/>
    <property type="match status" value="1"/>
</dbReference>
<evidence type="ECO:0000256" key="1">
    <source>
        <dbReference type="ARBA" id="ARBA00000085"/>
    </source>
</evidence>
<keyword evidence="7" id="KW-0067">ATP-binding</keyword>
<dbReference type="InterPro" id="IPR036890">
    <property type="entry name" value="HATPase_C_sf"/>
</dbReference>
<dbReference type="InterPro" id="IPR005467">
    <property type="entry name" value="His_kinase_dom"/>
</dbReference>
<evidence type="ECO:0000259" key="11">
    <source>
        <dbReference type="PROSITE" id="PS50110"/>
    </source>
</evidence>
<dbReference type="GO" id="GO:0005524">
    <property type="term" value="F:ATP binding"/>
    <property type="evidence" value="ECO:0007669"/>
    <property type="project" value="UniProtKB-KW"/>
</dbReference>
<dbReference type="InterPro" id="IPR003661">
    <property type="entry name" value="HisK_dim/P_dom"/>
</dbReference>
<dbReference type="Pfam" id="PF00512">
    <property type="entry name" value="HisKA"/>
    <property type="match status" value="1"/>
</dbReference>
<keyword evidence="8" id="KW-0902">Two-component regulatory system</keyword>
<dbReference type="PRINTS" id="PR00344">
    <property type="entry name" value="BCTRLSENSOR"/>
</dbReference>
<evidence type="ECO:0000259" key="10">
    <source>
        <dbReference type="PROSITE" id="PS50109"/>
    </source>
</evidence>
<evidence type="ECO:0000256" key="6">
    <source>
        <dbReference type="ARBA" id="ARBA00022777"/>
    </source>
</evidence>
<evidence type="ECO:0000313" key="15">
    <source>
        <dbReference type="Proteomes" id="UP000184603"/>
    </source>
</evidence>
<dbReference type="Gene3D" id="1.10.287.130">
    <property type="match status" value="1"/>
</dbReference>
<dbReference type="InterPro" id="IPR000700">
    <property type="entry name" value="PAS-assoc_C"/>
</dbReference>
<dbReference type="PROSITE" id="PS50112">
    <property type="entry name" value="PAS"/>
    <property type="match status" value="1"/>
</dbReference>
<dbReference type="InterPro" id="IPR036097">
    <property type="entry name" value="HisK_dim/P_sf"/>
</dbReference>
<evidence type="ECO:0000256" key="7">
    <source>
        <dbReference type="ARBA" id="ARBA00022840"/>
    </source>
</evidence>
<organism evidence="14 15">
    <name type="scientific">Desulfopila aestuarii DSM 18488</name>
    <dbReference type="NCBI Taxonomy" id="1121416"/>
    <lineage>
        <taxon>Bacteria</taxon>
        <taxon>Pseudomonadati</taxon>
        <taxon>Thermodesulfobacteriota</taxon>
        <taxon>Desulfobulbia</taxon>
        <taxon>Desulfobulbales</taxon>
        <taxon>Desulfocapsaceae</taxon>
        <taxon>Desulfopila</taxon>
    </lineage>
</organism>
<dbReference type="Proteomes" id="UP000184603">
    <property type="component" value="Unassembled WGS sequence"/>
</dbReference>
<evidence type="ECO:0000259" key="13">
    <source>
        <dbReference type="PROSITE" id="PS50113"/>
    </source>
</evidence>
<dbReference type="GO" id="GO:0000155">
    <property type="term" value="F:phosphorelay sensor kinase activity"/>
    <property type="evidence" value="ECO:0007669"/>
    <property type="project" value="InterPro"/>
</dbReference>
<dbReference type="InterPro" id="IPR003594">
    <property type="entry name" value="HATPase_dom"/>
</dbReference>
<dbReference type="Pfam" id="PF02518">
    <property type="entry name" value="HATPase_c"/>
    <property type="match status" value="1"/>
</dbReference>
<dbReference type="PROSITE" id="PS50109">
    <property type="entry name" value="HIS_KIN"/>
    <property type="match status" value="1"/>
</dbReference>
<dbReference type="PANTHER" id="PTHR43065:SF46">
    <property type="entry name" value="C4-DICARBOXYLATE TRANSPORT SENSOR PROTEIN DCTB"/>
    <property type="match status" value="1"/>
</dbReference>
<dbReference type="PROSITE" id="PS50113">
    <property type="entry name" value="PAC"/>
    <property type="match status" value="1"/>
</dbReference>
<dbReference type="SMART" id="SM00091">
    <property type="entry name" value="PAS"/>
    <property type="match status" value="1"/>
</dbReference>
<dbReference type="AlphaFoldDB" id="A0A1M7XWP8"/>
<dbReference type="CDD" id="cd00156">
    <property type="entry name" value="REC"/>
    <property type="match status" value="1"/>
</dbReference>
<evidence type="ECO:0000256" key="4">
    <source>
        <dbReference type="ARBA" id="ARBA00022679"/>
    </source>
</evidence>
<feature type="modified residue" description="4-aspartylphosphate" evidence="9">
    <location>
        <position position="639"/>
    </location>
</feature>
<sequence>MNFKALEIQIYFEIAMAIGNSLDLQKMLQTALSAYLRKLSCATGMVLELQLQNGCYNYVPCFAIPRNTNKNPVYTSILGQLPTAFNHEELDSFQNTLPLSGSIDDRHHFHITLLPDFGLLLLIRSSQPLEARTLFSLKQLNKKLADSCIACLQKEKIEAMNQQLSHEIHQRKGAELQLKELLGNLEQKVSQRTKALRESETRYRAIFDNIQDIFFSLSPEGRILEISPSVKTTLQYPRSRLIGRSLRFLGFRQKDIDHLSHQLETYGNVKDFQISMHARDGVRHYFSMNAILTMGSGSNLFQIVGSLRDITQQHDIEQSKKVLEEQLQNSRKMEALGLLAGGVAHDLNNVLSGIVSYPDLLLTMIDDKSPLRRPIATIRESGEKAAAIVQDLLNMARRGVVQKETINLNPLVAEYLKSPEHERLIGSHDGITIITKLQPDLLNLKGSALHLKNALMNLVLNSVEAGADRIIVTTENTCLEGKTFTDNKIPEGEYVILQVSDNGSGISEEDQQRIFEPFYTKKVMGKSGTGLGMAVVWGTVQDHGGHITIDSKPGSPTTFRLIFPSSRDSLVKQETIEPHREILGKGESVLIVDDSEQQRQIAQATLAALNYRVHLAASGEEALLFLQHSSSFPDIVILDMIMEPGIDGLDTYRLIRDLYPEQKVIIASGYSETVRVREALRLGALMYIKKPYLLKTIGTALRQCLEPTEAA</sequence>
<dbReference type="InterPro" id="IPR000014">
    <property type="entry name" value="PAS"/>
</dbReference>
<dbReference type="InterPro" id="IPR011006">
    <property type="entry name" value="CheY-like_superfamily"/>
</dbReference>
<dbReference type="OrthoDB" id="45683at2"/>
<dbReference type="SUPFAM" id="SSF47384">
    <property type="entry name" value="Homodimeric domain of signal transducing histidine kinase"/>
    <property type="match status" value="1"/>
</dbReference>
<dbReference type="SMART" id="SM00388">
    <property type="entry name" value="HisKA"/>
    <property type="match status" value="1"/>
</dbReference>
<dbReference type="Gene3D" id="3.30.450.20">
    <property type="entry name" value="PAS domain"/>
    <property type="match status" value="1"/>
</dbReference>
<dbReference type="EC" id="2.7.13.3" evidence="2"/>
<dbReference type="Gene3D" id="3.40.50.2300">
    <property type="match status" value="1"/>
</dbReference>
<dbReference type="SMART" id="SM00448">
    <property type="entry name" value="REC"/>
    <property type="match status" value="1"/>
</dbReference>
<dbReference type="SUPFAM" id="SSF55874">
    <property type="entry name" value="ATPase domain of HSP90 chaperone/DNA topoisomerase II/histidine kinase"/>
    <property type="match status" value="1"/>
</dbReference>
<dbReference type="Gene3D" id="3.30.565.10">
    <property type="entry name" value="Histidine kinase-like ATPase, C-terminal domain"/>
    <property type="match status" value="1"/>
</dbReference>
<protein>
    <recommendedName>
        <fullName evidence="2">histidine kinase</fullName>
        <ecNumber evidence="2">2.7.13.3</ecNumber>
    </recommendedName>
</protein>
<dbReference type="SMART" id="SM00387">
    <property type="entry name" value="HATPase_c"/>
    <property type="match status" value="1"/>
</dbReference>
<feature type="domain" description="Response regulatory" evidence="11">
    <location>
        <begin position="588"/>
        <end position="705"/>
    </location>
</feature>
<keyword evidence="3 9" id="KW-0597">Phosphoprotein</keyword>
<dbReference type="CDD" id="cd00130">
    <property type="entry name" value="PAS"/>
    <property type="match status" value="1"/>
</dbReference>
<keyword evidence="4" id="KW-0808">Transferase</keyword>
<proteinExistence type="predicted"/>
<evidence type="ECO:0000256" key="5">
    <source>
        <dbReference type="ARBA" id="ARBA00022741"/>
    </source>
</evidence>
<evidence type="ECO:0000256" key="2">
    <source>
        <dbReference type="ARBA" id="ARBA00012438"/>
    </source>
</evidence>
<dbReference type="PANTHER" id="PTHR43065">
    <property type="entry name" value="SENSOR HISTIDINE KINASE"/>
    <property type="match status" value="1"/>
</dbReference>
<evidence type="ECO:0000256" key="3">
    <source>
        <dbReference type="ARBA" id="ARBA00022553"/>
    </source>
</evidence>
<dbReference type="RefSeq" id="WP_073611686.1">
    <property type="nucleotide sequence ID" value="NZ_FRFE01000001.1"/>
</dbReference>
<name>A0A1M7XWP8_9BACT</name>
<dbReference type="SUPFAM" id="SSF55785">
    <property type="entry name" value="PYP-like sensor domain (PAS domain)"/>
    <property type="match status" value="1"/>
</dbReference>
<dbReference type="InterPro" id="IPR001789">
    <property type="entry name" value="Sig_transdc_resp-reg_receiver"/>
</dbReference>
<evidence type="ECO:0000313" key="14">
    <source>
        <dbReference type="EMBL" id="SHO43229.1"/>
    </source>
</evidence>
<dbReference type="InterPro" id="IPR004358">
    <property type="entry name" value="Sig_transdc_His_kin-like_C"/>
</dbReference>
<evidence type="ECO:0000256" key="8">
    <source>
        <dbReference type="ARBA" id="ARBA00023012"/>
    </source>
</evidence>
<evidence type="ECO:0000259" key="12">
    <source>
        <dbReference type="PROSITE" id="PS50112"/>
    </source>
</evidence>
<feature type="domain" description="PAC" evidence="13">
    <location>
        <begin position="270"/>
        <end position="322"/>
    </location>
</feature>
<dbReference type="EMBL" id="FRFE01000001">
    <property type="protein sequence ID" value="SHO43229.1"/>
    <property type="molecule type" value="Genomic_DNA"/>
</dbReference>
<accession>A0A1M7XWP8</accession>
<dbReference type="STRING" id="1121416.SAMN02745220_00345"/>